<proteinExistence type="predicted"/>
<name>A0A0V0GSE3_SOLCH</name>
<sequence>MKINSIGNTSITLHCSLSLLLGSLGHFGTSWVLLVNILDNTDSNSLPHVPHSKTTQWWVFSKGLNNH</sequence>
<dbReference type="EMBL" id="GEDG01032087">
    <property type="protein sequence ID" value="JAP11004.1"/>
    <property type="molecule type" value="Transcribed_RNA"/>
</dbReference>
<feature type="non-terminal residue" evidence="1">
    <location>
        <position position="67"/>
    </location>
</feature>
<protein>
    <submittedName>
        <fullName evidence="1">Putative ovule protein</fullName>
    </submittedName>
</protein>
<evidence type="ECO:0000313" key="1">
    <source>
        <dbReference type="EMBL" id="JAP11004.1"/>
    </source>
</evidence>
<organism evidence="1">
    <name type="scientific">Solanum chacoense</name>
    <name type="common">Chaco potato</name>
    <dbReference type="NCBI Taxonomy" id="4108"/>
    <lineage>
        <taxon>Eukaryota</taxon>
        <taxon>Viridiplantae</taxon>
        <taxon>Streptophyta</taxon>
        <taxon>Embryophyta</taxon>
        <taxon>Tracheophyta</taxon>
        <taxon>Spermatophyta</taxon>
        <taxon>Magnoliopsida</taxon>
        <taxon>eudicotyledons</taxon>
        <taxon>Gunneridae</taxon>
        <taxon>Pentapetalae</taxon>
        <taxon>asterids</taxon>
        <taxon>lamiids</taxon>
        <taxon>Solanales</taxon>
        <taxon>Solanaceae</taxon>
        <taxon>Solanoideae</taxon>
        <taxon>Solaneae</taxon>
        <taxon>Solanum</taxon>
    </lineage>
</organism>
<dbReference type="AlphaFoldDB" id="A0A0V0GSE3"/>
<accession>A0A0V0GSE3</accession>
<reference evidence="1" key="1">
    <citation type="submission" date="2015-12" db="EMBL/GenBank/DDBJ databases">
        <title>Gene expression during late stages of embryo sac development: a critical building block for successful pollen-pistil interactions.</title>
        <authorList>
            <person name="Liu Y."/>
            <person name="Joly V."/>
            <person name="Sabar M."/>
            <person name="Matton D.P."/>
        </authorList>
    </citation>
    <scope>NUCLEOTIDE SEQUENCE</scope>
</reference>